<gene>
    <name evidence="4" type="ORF">BLA27_18660</name>
</gene>
<reference evidence="4 5" key="1">
    <citation type="submission" date="2016-10" db="EMBL/GenBank/DDBJ databases">
        <title>The Draft Genome Sequence of the Potato Rhizosphere Bacteria Ochrobactrum sp. IPA7.2.</title>
        <authorList>
            <person name="Gogoleva N.E."/>
            <person name="Khlopko Y.A."/>
            <person name="Burygin G.L."/>
            <person name="Plotnikov A.O."/>
        </authorList>
    </citation>
    <scope>NUCLEOTIDE SEQUENCE [LARGE SCALE GENOMIC DNA]</scope>
    <source>
        <strain evidence="4 5">IPA7.2</strain>
    </source>
</reference>
<proteinExistence type="predicted"/>
<protein>
    <submittedName>
        <fullName evidence="4">Capsid protein</fullName>
    </submittedName>
</protein>
<evidence type="ECO:0000256" key="2">
    <source>
        <dbReference type="SAM" id="Coils"/>
    </source>
</evidence>
<dbReference type="AlphaFoldDB" id="A0A1J6HHU5"/>
<evidence type="ECO:0000259" key="3">
    <source>
        <dbReference type="Pfam" id="PF05065"/>
    </source>
</evidence>
<evidence type="ECO:0000313" key="5">
    <source>
        <dbReference type="Proteomes" id="UP000182985"/>
    </source>
</evidence>
<feature type="coiled-coil region" evidence="2">
    <location>
        <begin position="44"/>
        <end position="71"/>
    </location>
</feature>
<dbReference type="NCBIfam" id="TIGR01554">
    <property type="entry name" value="major_cap_HK97"/>
    <property type="match status" value="1"/>
</dbReference>
<feature type="domain" description="Phage capsid-like C-terminal" evidence="3">
    <location>
        <begin position="121"/>
        <end position="398"/>
    </location>
</feature>
<keyword evidence="2" id="KW-0175">Coiled coil</keyword>
<dbReference type="Pfam" id="PF05065">
    <property type="entry name" value="Phage_capsid"/>
    <property type="match status" value="1"/>
</dbReference>
<accession>A0A1J6HHU5</accession>
<dbReference type="Proteomes" id="UP000182985">
    <property type="component" value="Unassembled WGS sequence"/>
</dbReference>
<evidence type="ECO:0000256" key="1">
    <source>
        <dbReference type="ARBA" id="ARBA00004328"/>
    </source>
</evidence>
<dbReference type="RefSeq" id="WP_071633036.1">
    <property type="nucleotide sequence ID" value="NZ_MOEC01000021.1"/>
</dbReference>
<dbReference type="Gene3D" id="3.30.2400.10">
    <property type="entry name" value="Major capsid protein gp5"/>
    <property type="match status" value="1"/>
</dbReference>
<dbReference type="EMBL" id="MOEC01000021">
    <property type="protein sequence ID" value="OIS91939.1"/>
    <property type="molecule type" value="Genomic_DNA"/>
</dbReference>
<dbReference type="Gene3D" id="3.30.2320.10">
    <property type="entry name" value="hypothetical protein PF0899 domain"/>
    <property type="match status" value="1"/>
</dbReference>
<dbReference type="InterPro" id="IPR054612">
    <property type="entry name" value="Phage_capsid-like_C"/>
</dbReference>
<comment type="caution">
    <text evidence="4">The sequence shown here is derived from an EMBL/GenBank/DDBJ whole genome shotgun (WGS) entry which is preliminary data.</text>
</comment>
<name>A0A1J6HHU5_9HYPH</name>
<dbReference type="InterPro" id="IPR024455">
    <property type="entry name" value="Phage_capsid"/>
</dbReference>
<comment type="subcellular location">
    <subcellularLocation>
        <location evidence="1">Virion</location>
    </subcellularLocation>
</comment>
<sequence length="406" mass="44058">MEPDEIKALIEAQGRAFEAFKAEHSAALNDVKKGTEDVVRTEKVDRINTTVSDLQAALDEQAQKLAALQTAGASHPARDVKNAEYSKAFDRFFRKGDEAGIQSAIQRNPQAAMSVGVPEDGGYTAPTEWDRTITDKLKIVSPLRSIASVIQIAGNGFSKLYNDRATASGWVGETAERPETQSAKFAEVKFNTGEIYANPAATQRLLDDSEINLENWLASEVETEFAYQEGIAFVSGNGTDKPKGLLTYTAANSHPWGAIPTVNSGDAAGLTTDGLIDLVYDLPSERTPNARFTMNRKTQGAIRKLKDGQDNYIWQPGLVSGQPATILGFPVSELAAMPDIAADAIPVVFGDFKRGYLVVDRTGIRILRDPYTNKPFVLFYTTKRVGGGVTDPTALRYHKIATAPTP</sequence>
<dbReference type="OrthoDB" id="9786516at2"/>
<keyword evidence="5" id="KW-1185">Reference proteome</keyword>
<evidence type="ECO:0000313" key="4">
    <source>
        <dbReference type="EMBL" id="OIS91939.1"/>
    </source>
</evidence>
<dbReference type="SUPFAM" id="SSF56563">
    <property type="entry name" value="Major capsid protein gp5"/>
    <property type="match status" value="1"/>
</dbReference>
<organism evidence="4 5">
    <name type="scientific">Brucella cytisi</name>
    <dbReference type="NCBI Taxonomy" id="407152"/>
    <lineage>
        <taxon>Bacteria</taxon>
        <taxon>Pseudomonadati</taxon>
        <taxon>Pseudomonadota</taxon>
        <taxon>Alphaproteobacteria</taxon>
        <taxon>Hyphomicrobiales</taxon>
        <taxon>Brucellaceae</taxon>
        <taxon>Brucella/Ochrobactrum group</taxon>
        <taxon>Brucella</taxon>
    </lineage>
</organism>